<evidence type="ECO:0000256" key="7">
    <source>
        <dbReference type="ARBA" id="ARBA00023136"/>
    </source>
</evidence>
<dbReference type="InterPro" id="IPR029012">
    <property type="entry name" value="Helix_hairpin_bin_sf"/>
</dbReference>
<keyword evidence="7 10" id="KW-0472">Membrane</keyword>
<evidence type="ECO:0000256" key="8">
    <source>
        <dbReference type="ARBA" id="ARBA00032437"/>
    </source>
</evidence>
<comment type="similarity">
    <text evidence="2">Belongs to the WRB/GET1 family.</text>
</comment>
<name>A0A2S2R9U0_9HEMI</name>
<dbReference type="PANTHER" id="PTHR42650:SF1">
    <property type="entry name" value="GUIDED ENTRY OF TAIL-ANCHORED PROTEINS FACTOR 1"/>
    <property type="match status" value="1"/>
</dbReference>
<evidence type="ECO:0000256" key="4">
    <source>
        <dbReference type="ARBA" id="ARBA00022692"/>
    </source>
</evidence>
<keyword evidence="4 10" id="KW-0812">Transmembrane</keyword>
<organism evidence="11">
    <name type="scientific">Sipha flava</name>
    <name type="common">yellow sugarcane aphid</name>
    <dbReference type="NCBI Taxonomy" id="143950"/>
    <lineage>
        <taxon>Eukaryota</taxon>
        <taxon>Metazoa</taxon>
        <taxon>Ecdysozoa</taxon>
        <taxon>Arthropoda</taxon>
        <taxon>Hexapoda</taxon>
        <taxon>Insecta</taxon>
        <taxon>Pterygota</taxon>
        <taxon>Neoptera</taxon>
        <taxon>Paraneoptera</taxon>
        <taxon>Hemiptera</taxon>
        <taxon>Sternorrhyncha</taxon>
        <taxon>Aphidomorpha</taxon>
        <taxon>Aphidoidea</taxon>
        <taxon>Aphididae</taxon>
        <taxon>Sipha</taxon>
    </lineage>
</organism>
<accession>A0A2S2R9U0</accession>
<dbReference type="RefSeq" id="XP_025408279.1">
    <property type="nucleotide sequence ID" value="XM_025552494.1"/>
</dbReference>
<dbReference type="GO" id="GO:0043495">
    <property type="term" value="F:protein-membrane adaptor activity"/>
    <property type="evidence" value="ECO:0007669"/>
    <property type="project" value="TreeGrafter"/>
</dbReference>
<evidence type="ECO:0000256" key="6">
    <source>
        <dbReference type="ARBA" id="ARBA00022989"/>
    </source>
</evidence>
<dbReference type="OrthoDB" id="69461at2759"/>
<dbReference type="EMBL" id="GGMS01017608">
    <property type="protein sequence ID" value="MBY86811.1"/>
    <property type="molecule type" value="Transcribed_RNA"/>
</dbReference>
<keyword evidence="6 10" id="KW-1133">Transmembrane helix</keyword>
<feature type="transmembrane region" description="Helical" evidence="10">
    <location>
        <begin position="6"/>
        <end position="29"/>
    </location>
</feature>
<comment type="subcellular location">
    <subcellularLocation>
        <location evidence="1">Endoplasmic reticulum membrane</location>
        <topology evidence="1">Multi-pass membrane protein</topology>
    </subcellularLocation>
</comment>
<gene>
    <name evidence="11" type="primary">wrb</name>
    <name evidence="13" type="synonym">LOC112682040</name>
    <name evidence="11" type="ORF">g.173423</name>
</gene>
<reference evidence="13" key="2">
    <citation type="submission" date="2025-04" db="UniProtKB">
        <authorList>
            <consortium name="RefSeq"/>
        </authorList>
    </citation>
    <scope>IDENTIFICATION</scope>
    <source>
        <tissue evidence="13">Whole body</tissue>
    </source>
</reference>
<dbReference type="Pfam" id="PF04420">
    <property type="entry name" value="CHD5"/>
    <property type="match status" value="1"/>
</dbReference>
<dbReference type="InterPro" id="IPR028945">
    <property type="entry name" value="Get1"/>
</dbReference>
<evidence type="ECO:0000313" key="12">
    <source>
        <dbReference type="Proteomes" id="UP000694846"/>
    </source>
</evidence>
<evidence type="ECO:0000256" key="2">
    <source>
        <dbReference type="ARBA" id="ARBA00010799"/>
    </source>
</evidence>
<dbReference type="GO" id="GO:0043529">
    <property type="term" value="C:GET complex"/>
    <property type="evidence" value="ECO:0007669"/>
    <property type="project" value="TreeGrafter"/>
</dbReference>
<keyword evidence="5" id="KW-0256">Endoplasmic reticulum</keyword>
<sequence>MRLLILSIIFSFGNMLSFKFLLKLVSWFLDNNIEDRKIRDKIVHLKNEQSKISIVKEFAKHAKLQRQINKSNDQLKNKIRENASKNFKLKFICKLSLYIFSAIVNFIFVYYNYHQTVLNNLPSNWFSPLSWLVSWPSSQVDTMGFIFWYSITNYVAKVTTNNLL</sequence>
<feature type="transmembrane region" description="Helical" evidence="10">
    <location>
        <begin position="95"/>
        <end position="113"/>
    </location>
</feature>
<keyword evidence="12" id="KW-1185">Reference proteome</keyword>
<evidence type="ECO:0000256" key="5">
    <source>
        <dbReference type="ARBA" id="ARBA00022824"/>
    </source>
</evidence>
<protein>
    <recommendedName>
        <fullName evidence="3">Guided entry of tail-anchored proteins factor 1</fullName>
    </recommendedName>
    <alternativeName>
        <fullName evidence="8">Tail-anchored protein insertion receptor WRB</fullName>
    </alternativeName>
    <alternativeName>
        <fullName evidence="9">Tryptophan-rich basic protein</fullName>
    </alternativeName>
</protein>
<dbReference type="Proteomes" id="UP000694846">
    <property type="component" value="Unplaced"/>
</dbReference>
<evidence type="ECO:0000313" key="11">
    <source>
        <dbReference type="EMBL" id="MBY86811.1"/>
    </source>
</evidence>
<feature type="transmembrane region" description="Helical" evidence="10">
    <location>
        <begin position="133"/>
        <end position="156"/>
    </location>
</feature>
<proteinExistence type="inferred from homology"/>
<reference evidence="11" key="1">
    <citation type="submission" date="2018-04" db="EMBL/GenBank/DDBJ databases">
        <title>Transcriptome assembly of Sipha flava.</title>
        <authorList>
            <person name="Scully E.D."/>
            <person name="Geib S.M."/>
            <person name="Palmer N.A."/>
            <person name="Koch K."/>
            <person name="Bradshaw J."/>
            <person name="Heng-Moss T."/>
            <person name="Sarath G."/>
        </authorList>
    </citation>
    <scope>NUCLEOTIDE SEQUENCE</scope>
</reference>
<evidence type="ECO:0000313" key="13">
    <source>
        <dbReference type="RefSeq" id="XP_025408279.1"/>
    </source>
</evidence>
<dbReference type="PANTHER" id="PTHR42650">
    <property type="entry name" value="TAIL-ANCHORED PROTEIN INSERTION RECEPTOR WRB"/>
    <property type="match status" value="1"/>
</dbReference>
<evidence type="ECO:0000256" key="3">
    <source>
        <dbReference type="ARBA" id="ARBA00017951"/>
    </source>
</evidence>
<evidence type="ECO:0000256" key="10">
    <source>
        <dbReference type="SAM" id="Phobius"/>
    </source>
</evidence>
<keyword evidence="11" id="KW-0675">Receptor</keyword>
<evidence type="ECO:0000256" key="1">
    <source>
        <dbReference type="ARBA" id="ARBA00004477"/>
    </source>
</evidence>
<dbReference type="GO" id="GO:0071816">
    <property type="term" value="P:tail-anchored membrane protein insertion into ER membrane"/>
    <property type="evidence" value="ECO:0007669"/>
    <property type="project" value="InterPro"/>
</dbReference>
<evidence type="ECO:0000256" key="9">
    <source>
        <dbReference type="ARBA" id="ARBA00033006"/>
    </source>
</evidence>
<dbReference type="Gene3D" id="1.10.287.660">
    <property type="entry name" value="Helix hairpin bin"/>
    <property type="match status" value="1"/>
</dbReference>
<dbReference type="AlphaFoldDB" id="A0A2S2R9U0"/>
<dbReference type="GO" id="GO:0005789">
    <property type="term" value="C:endoplasmic reticulum membrane"/>
    <property type="evidence" value="ECO:0007669"/>
    <property type="project" value="UniProtKB-SubCell"/>
</dbReference>